<name>A0AAV6TYX8_9ARAC</name>
<dbReference type="EMBL" id="JAFNEN010000853">
    <property type="protein sequence ID" value="KAG8176702.1"/>
    <property type="molecule type" value="Genomic_DNA"/>
</dbReference>
<feature type="signal peptide" evidence="6">
    <location>
        <begin position="1"/>
        <end position="18"/>
    </location>
</feature>
<evidence type="ECO:0000256" key="3">
    <source>
        <dbReference type="ARBA" id="ARBA00022559"/>
    </source>
</evidence>
<dbReference type="PANTHER" id="PTHR11475:SF143">
    <property type="entry name" value="PUTATIVE-RELATED"/>
    <property type="match status" value="1"/>
</dbReference>
<evidence type="ECO:0000313" key="7">
    <source>
        <dbReference type="EMBL" id="KAG8176702.1"/>
    </source>
</evidence>
<keyword evidence="5" id="KW-0479">Metal-binding</keyword>
<dbReference type="SUPFAM" id="SSF48113">
    <property type="entry name" value="Heme-dependent peroxidases"/>
    <property type="match status" value="1"/>
</dbReference>
<comment type="caution">
    <text evidence="7">The sequence shown here is derived from an EMBL/GenBank/DDBJ whole genome shotgun (WGS) entry which is preliminary data.</text>
</comment>
<keyword evidence="4 6" id="KW-0732">Signal</keyword>
<evidence type="ECO:0008006" key="9">
    <source>
        <dbReference type="Google" id="ProtNLM"/>
    </source>
</evidence>
<evidence type="ECO:0000256" key="4">
    <source>
        <dbReference type="ARBA" id="ARBA00022729"/>
    </source>
</evidence>
<dbReference type="PANTHER" id="PTHR11475">
    <property type="entry name" value="OXIDASE/PEROXIDASE"/>
    <property type="match status" value="1"/>
</dbReference>
<sequence length="708" mass="79290">MFKRFRWLLLWAVVLCHAAATPKCRPFTSAEVDALFRQSADVEQTRNDVELELTKQGKVIKSNQKVADLCLLRQKNHDPLTRMRELKQLPFDTVTTKLIEKYKLSPSEISDCLPSVPLQCASCGRARNACGALIVQEGGGRCDPGSRFRTADGTCNNLNRPGWGAAGACFRRLLPARYEGEFGFRQSVAGGPLPEPRDLSLRVHGHLYKPTNGVTHMYMFFGQLLDHDITQAPFSVTVDNEPIQCCGDGSLHPQCAPISVRPSDPFYAQFGTTCINFVRSAVCPTCTLGTRQQTNQITAFIDASFVYGNSLNDTNMLRTNDGTGRMRVERSSVGDLLPSSPDPVNDQCSFVNTSDICFLAGDSRANQHTTLASLHTIFTREHNRLADGLRRVNPAWDDERIFQEARRILGAEMQVITYKEYLPITLGRERTGYFDLWLKDRERTQYDPTTDPTLFNEFSGAAFRFGHSLIGSVVTDSPRTSSNEPRTLRDEFFQPWSLRAGILDPLLAGVARTPAQWFDRHLVPDVTNYLYRIRGQPAGLDLASINIQRGRDHGLPSYTDAVRYCSEGEIVINTFRDLVSREVTSAANARLLAQNYRSVHDVDLWTGILSETPNEGVVVGPTGACIVGAQFHNLKFGDRFYFEHANQAGSFTFQQVQQLREMSLSKIICLNTNVKQIPLNAMLFNSRKNPLITCSYIRGVDLSYWRAA</sequence>
<gene>
    <name evidence="7" type="ORF">JTE90_003837</name>
</gene>
<evidence type="ECO:0000256" key="2">
    <source>
        <dbReference type="ARBA" id="ARBA00022525"/>
    </source>
</evidence>
<reference evidence="7 8" key="1">
    <citation type="journal article" date="2022" name="Nat. Ecol. Evol.">
        <title>A masculinizing supergene underlies an exaggerated male reproductive morph in a spider.</title>
        <authorList>
            <person name="Hendrickx F."/>
            <person name="De Corte Z."/>
            <person name="Sonet G."/>
            <person name="Van Belleghem S.M."/>
            <person name="Kostlbacher S."/>
            <person name="Vangestel C."/>
        </authorList>
    </citation>
    <scope>NUCLEOTIDE SEQUENCE [LARGE SCALE GENOMIC DNA]</scope>
    <source>
        <strain evidence="7">W744_W776</strain>
    </source>
</reference>
<evidence type="ECO:0000256" key="6">
    <source>
        <dbReference type="SAM" id="SignalP"/>
    </source>
</evidence>
<dbReference type="Proteomes" id="UP000827092">
    <property type="component" value="Unassembled WGS sequence"/>
</dbReference>
<keyword evidence="5" id="KW-0408">Iron</keyword>
<dbReference type="PROSITE" id="PS50292">
    <property type="entry name" value="PEROXIDASE_3"/>
    <property type="match status" value="1"/>
</dbReference>
<dbReference type="InterPro" id="IPR010255">
    <property type="entry name" value="Haem_peroxidase_sf"/>
</dbReference>
<accession>A0AAV6TYX8</accession>
<keyword evidence="3" id="KW-0575">Peroxidase</keyword>
<evidence type="ECO:0000313" key="8">
    <source>
        <dbReference type="Proteomes" id="UP000827092"/>
    </source>
</evidence>
<dbReference type="InterPro" id="IPR037120">
    <property type="entry name" value="Haem_peroxidase_sf_animal"/>
</dbReference>
<dbReference type="FunFam" id="1.10.640.10:FF:000003">
    <property type="entry name" value="chorion peroxidase"/>
    <property type="match status" value="1"/>
</dbReference>
<dbReference type="GO" id="GO:0005576">
    <property type="term" value="C:extracellular region"/>
    <property type="evidence" value="ECO:0007669"/>
    <property type="project" value="UniProtKB-SubCell"/>
</dbReference>
<keyword evidence="5" id="KW-0349">Heme</keyword>
<dbReference type="Pfam" id="PF03098">
    <property type="entry name" value="An_peroxidase"/>
    <property type="match status" value="1"/>
</dbReference>
<keyword evidence="8" id="KW-1185">Reference proteome</keyword>
<keyword evidence="3" id="KW-0560">Oxidoreductase</keyword>
<dbReference type="GO" id="GO:0004601">
    <property type="term" value="F:peroxidase activity"/>
    <property type="evidence" value="ECO:0007669"/>
    <property type="project" value="UniProtKB-KW"/>
</dbReference>
<feature type="binding site" description="axial binding residue" evidence="5">
    <location>
        <position position="467"/>
    </location>
    <ligand>
        <name>heme b</name>
        <dbReference type="ChEBI" id="CHEBI:60344"/>
    </ligand>
    <ligandPart>
        <name>Fe</name>
        <dbReference type="ChEBI" id="CHEBI:18248"/>
    </ligandPart>
</feature>
<feature type="chain" id="PRO_5043664019" description="Peroxidase" evidence="6">
    <location>
        <begin position="19"/>
        <end position="708"/>
    </location>
</feature>
<dbReference type="PRINTS" id="PR00457">
    <property type="entry name" value="ANPEROXIDASE"/>
</dbReference>
<dbReference type="CDD" id="cd09823">
    <property type="entry name" value="peroxinectin_like"/>
    <property type="match status" value="1"/>
</dbReference>
<dbReference type="GO" id="GO:0046872">
    <property type="term" value="F:metal ion binding"/>
    <property type="evidence" value="ECO:0007669"/>
    <property type="project" value="UniProtKB-KW"/>
</dbReference>
<dbReference type="GO" id="GO:0020037">
    <property type="term" value="F:heme binding"/>
    <property type="evidence" value="ECO:0007669"/>
    <property type="project" value="InterPro"/>
</dbReference>
<dbReference type="Gene3D" id="1.10.640.10">
    <property type="entry name" value="Haem peroxidase domain superfamily, animal type"/>
    <property type="match status" value="1"/>
</dbReference>
<organism evidence="7 8">
    <name type="scientific">Oedothorax gibbosus</name>
    <dbReference type="NCBI Taxonomy" id="931172"/>
    <lineage>
        <taxon>Eukaryota</taxon>
        <taxon>Metazoa</taxon>
        <taxon>Ecdysozoa</taxon>
        <taxon>Arthropoda</taxon>
        <taxon>Chelicerata</taxon>
        <taxon>Arachnida</taxon>
        <taxon>Araneae</taxon>
        <taxon>Araneomorphae</taxon>
        <taxon>Entelegynae</taxon>
        <taxon>Araneoidea</taxon>
        <taxon>Linyphiidae</taxon>
        <taxon>Erigoninae</taxon>
        <taxon>Oedothorax</taxon>
    </lineage>
</organism>
<evidence type="ECO:0000256" key="1">
    <source>
        <dbReference type="ARBA" id="ARBA00004613"/>
    </source>
</evidence>
<keyword evidence="2" id="KW-0964">Secreted</keyword>
<dbReference type="AlphaFoldDB" id="A0AAV6TYX8"/>
<proteinExistence type="predicted"/>
<evidence type="ECO:0000256" key="5">
    <source>
        <dbReference type="PIRSR" id="PIRSR619791-2"/>
    </source>
</evidence>
<dbReference type="InterPro" id="IPR019791">
    <property type="entry name" value="Haem_peroxidase_animal"/>
</dbReference>
<dbReference type="GO" id="GO:0006979">
    <property type="term" value="P:response to oxidative stress"/>
    <property type="evidence" value="ECO:0007669"/>
    <property type="project" value="InterPro"/>
</dbReference>
<comment type="subcellular location">
    <subcellularLocation>
        <location evidence="1">Secreted</location>
    </subcellularLocation>
</comment>
<protein>
    <recommendedName>
        <fullName evidence="9">Peroxidase</fullName>
    </recommendedName>
</protein>